<dbReference type="InterPro" id="IPR036412">
    <property type="entry name" value="HAD-like_sf"/>
</dbReference>
<dbReference type="SFLD" id="SFLDS00003">
    <property type="entry name" value="Haloacid_Dehalogenase"/>
    <property type="match status" value="1"/>
</dbReference>
<evidence type="ECO:0000313" key="3">
    <source>
        <dbReference type="Proteomes" id="UP000285844"/>
    </source>
</evidence>
<keyword evidence="2" id="KW-0378">Hydrolase</keyword>
<dbReference type="Gene3D" id="1.10.150.240">
    <property type="entry name" value="Putative phosphatase, domain 2"/>
    <property type="match status" value="1"/>
</dbReference>
<dbReference type="Pfam" id="PF01966">
    <property type="entry name" value="HD"/>
    <property type="match status" value="1"/>
</dbReference>
<organism evidence="2 3">
    <name type="scientific">Lachnospira eligens</name>
    <dbReference type="NCBI Taxonomy" id="39485"/>
    <lineage>
        <taxon>Bacteria</taxon>
        <taxon>Bacillati</taxon>
        <taxon>Bacillota</taxon>
        <taxon>Clostridia</taxon>
        <taxon>Lachnospirales</taxon>
        <taxon>Lachnospiraceae</taxon>
        <taxon>Lachnospira</taxon>
    </lineage>
</organism>
<dbReference type="InterPro" id="IPR006439">
    <property type="entry name" value="HAD-SF_hydro_IA"/>
</dbReference>
<dbReference type="InterPro" id="IPR006674">
    <property type="entry name" value="HD_domain"/>
</dbReference>
<dbReference type="SUPFAM" id="SSF56784">
    <property type="entry name" value="HAD-like"/>
    <property type="match status" value="1"/>
</dbReference>
<comment type="caution">
    <text evidence="2">The sequence shown here is derived from an EMBL/GenBank/DDBJ whole genome shotgun (WGS) entry which is preliminary data.</text>
</comment>
<gene>
    <name evidence="2" type="ORF">DW858_08165</name>
</gene>
<evidence type="ECO:0000313" key="2">
    <source>
        <dbReference type="EMBL" id="RHC12950.1"/>
    </source>
</evidence>
<dbReference type="InterPro" id="IPR041492">
    <property type="entry name" value="HAD_2"/>
</dbReference>
<dbReference type="EMBL" id="QSHM01000008">
    <property type="protein sequence ID" value="RHC12950.1"/>
    <property type="molecule type" value="Genomic_DNA"/>
</dbReference>
<name>A0A413YV36_9FIRM</name>
<sequence>MNVYLGSVCKGCRFDILGSRMEAVMIKGIIFDMDGVMIDTENQSNLGWLWAASQKNVEMPLWLIDSFKGAPAKLSQSFFDDYYHGEQDYWEMRTMRTEHVYKIRETEEVPVKPGLHMLLDYIKDNSLKCAVATSTQKSSAEKSLHRIGAWDYLSGVVYGDEVEHGKPEPDIFLRAAGFIGCEPSECVVIEDSINGIKAGHAAGMKVIHIPDTIEINDDIRSLTSVVCHSLSDVPDIIDTWNEGKVADIEGYYENAKINRVYVDRVHVKKAFAEYTAAYNADDPKIKLKIDHTYRVAALCERIAKAAGMCAYDVELAWLSGMLHDVGRFEQIKRYNTFSDADSVDHAKFGADLLFKDGLISTFLKGMVKCTGYKSGALEDRYSSDGVFLYDRLNKSDIEMLELAIRCHNMYRIPQGLNRREQAFCNVLRDADKVDIFKVNIDTPLEEIYNTTTEELMKSDITDEVLEAFDEEHCILKAIRRTPADTVIGHVSLAYELVYDESVRITVEQGYLAKLMHFHSDNEETNRKMAMVREKMDSYVKKRIGEKDA</sequence>
<dbReference type="GO" id="GO:0016787">
    <property type="term" value="F:hydrolase activity"/>
    <property type="evidence" value="ECO:0007669"/>
    <property type="project" value="UniProtKB-KW"/>
</dbReference>
<dbReference type="PANTHER" id="PTHR18901">
    <property type="entry name" value="2-DEOXYGLUCOSE-6-PHOSPHATE PHOSPHATASE 2"/>
    <property type="match status" value="1"/>
</dbReference>
<dbReference type="CDD" id="cd00077">
    <property type="entry name" value="HDc"/>
    <property type="match status" value="1"/>
</dbReference>
<dbReference type="AlphaFoldDB" id="A0A413YV36"/>
<dbReference type="NCBIfam" id="TIGR01509">
    <property type="entry name" value="HAD-SF-IA-v3"/>
    <property type="match status" value="1"/>
</dbReference>
<dbReference type="InterPro" id="IPR006675">
    <property type="entry name" value="HDIG_dom"/>
</dbReference>
<dbReference type="InterPro" id="IPR023198">
    <property type="entry name" value="PGP-like_dom2"/>
</dbReference>
<reference evidence="2 3" key="1">
    <citation type="submission" date="2018-08" db="EMBL/GenBank/DDBJ databases">
        <title>A genome reference for cultivated species of the human gut microbiota.</title>
        <authorList>
            <person name="Zou Y."/>
            <person name="Xue W."/>
            <person name="Luo G."/>
        </authorList>
    </citation>
    <scope>NUCLEOTIDE SEQUENCE [LARGE SCALE GENOMIC DNA]</scope>
    <source>
        <strain evidence="2 3">AM37-3BH</strain>
    </source>
</reference>
<dbReference type="SUPFAM" id="SSF109604">
    <property type="entry name" value="HD-domain/PDEase-like"/>
    <property type="match status" value="1"/>
</dbReference>
<dbReference type="Gene3D" id="1.10.3210.10">
    <property type="entry name" value="Hypothetical protein af1432"/>
    <property type="match status" value="1"/>
</dbReference>
<dbReference type="PANTHER" id="PTHR18901:SF38">
    <property type="entry name" value="PSEUDOURIDINE-5'-PHOSPHATASE"/>
    <property type="match status" value="1"/>
</dbReference>
<protein>
    <submittedName>
        <fullName evidence="2">HAD family hydrolase</fullName>
    </submittedName>
</protein>
<dbReference type="NCBIfam" id="TIGR00277">
    <property type="entry name" value="HDIG"/>
    <property type="match status" value="1"/>
</dbReference>
<dbReference type="InterPro" id="IPR023214">
    <property type="entry name" value="HAD_sf"/>
</dbReference>
<dbReference type="Pfam" id="PF13419">
    <property type="entry name" value="HAD_2"/>
    <property type="match status" value="1"/>
</dbReference>
<proteinExistence type="predicted"/>
<feature type="domain" description="HD" evidence="1">
    <location>
        <begin position="289"/>
        <end position="375"/>
    </location>
</feature>
<dbReference type="Gene3D" id="3.40.50.1000">
    <property type="entry name" value="HAD superfamily/HAD-like"/>
    <property type="match status" value="1"/>
</dbReference>
<dbReference type="SFLD" id="SFLDG01129">
    <property type="entry name" value="C1.5:_HAD__Beta-PGM__Phosphata"/>
    <property type="match status" value="1"/>
</dbReference>
<accession>A0A413YV36</accession>
<dbReference type="Proteomes" id="UP000285844">
    <property type="component" value="Unassembled WGS sequence"/>
</dbReference>
<evidence type="ECO:0000259" key="1">
    <source>
        <dbReference type="Pfam" id="PF01966"/>
    </source>
</evidence>
<dbReference type="InterPro" id="IPR003607">
    <property type="entry name" value="HD/PDEase_dom"/>
</dbReference>